<feature type="compositionally biased region" description="Pro residues" evidence="1">
    <location>
        <begin position="245"/>
        <end position="255"/>
    </location>
</feature>
<feature type="transmembrane region" description="Helical" evidence="2">
    <location>
        <begin position="12"/>
        <end position="32"/>
    </location>
</feature>
<keyword evidence="2" id="KW-1133">Transmembrane helix</keyword>
<keyword evidence="3" id="KW-0132">Cell division</keyword>
<dbReference type="EMBL" id="FTOQ01000004">
    <property type="protein sequence ID" value="SIS81649.1"/>
    <property type="molecule type" value="Genomic_DNA"/>
</dbReference>
<feature type="compositionally biased region" description="Low complexity" evidence="1">
    <location>
        <begin position="53"/>
        <end position="85"/>
    </location>
</feature>
<accession>A0A1N7M6M1</accession>
<dbReference type="SUPFAM" id="SSF74653">
    <property type="entry name" value="TolA/TonB C-terminal domain"/>
    <property type="match status" value="1"/>
</dbReference>
<sequence length="390" mass="40616">MTPSLSARKIGQIVSGVGHGVLILWLLFGGIFRPDPDPVRVQDVQVLSSEEFAALSQPAAPPEAASEIDAPVAPEAPEVSPRAPDTAPPPTPRPAPEATPEPAAEAPPEPVLPTPPAEVTDTAPALPQPAPETPAPEIAETPTPDAAPRVAPEPVAPPAPDARVAEEVQDSVSPDAETDAVADVVEQEATSPEEATTEIVTEAERPAAAPTASMRPAARPNRPTPTPAPEPEPEPETQTAQTPDAPEPPDPPEPDAPSGVEAALAEALGGGTTSPQPDLPTGPPMTSGERDALRVAVQNCWIIDPGSPASRVTVVVGFELTEAGRLIPDSLRLIEANGGDETATNVAYRNARSAIIRCEAQRNGFPLPPEKYAQWREIEMVFDPSGMRLR</sequence>
<evidence type="ECO:0000313" key="4">
    <source>
        <dbReference type="Proteomes" id="UP000186684"/>
    </source>
</evidence>
<keyword evidence="3" id="KW-0131">Cell cycle</keyword>
<evidence type="ECO:0000256" key="1">
    <source>
        <dbReference type="SAM" id="MobiDB-lite"/>
    </source>
</evidence>
<keyword evidence="2" id="KW-0812">Transmembrane</keyword>
<feature type="compositionally biased region" description="Pro residues" evidence="1">
    <location>
        <begin position="86"/>
        <end position="116"/>
    </location>
</feature>
<evidence type="ECO:0000256" key="2">
    <source>
        <dbReference type="SAM" id="Phobius"/>
    </source>
</evidence>
<evidence type="ECO:0000313" key="3">
    <source>
        <dbReference type="EMBL" id="SIS81649.1"/>
    </source>
</evidence>
<gene>
    <name evidence="3" type="ORF">SAMN05421759_10421</name>
</gene>
<protein>
    <submittedName>
        <fullName evidence="3">Cell division and transport-associated protein TolA</fullName>
    </submittedName>
</protein>
<keyword evidence="2" id="KW-0472">Membrane</keyword>
<dbReference type="Proteomes" id="UP000186684">
    <property type="component" value="Unassembled WGS sequence"/>
</dbReference>
<keyword evidence="4" id="KW-1185">Reference proteome</keyword>
<dbReference type="GO" id="GO:0051301">
    <property type="term" value="P:cell division"/>
    <property type="evidence" value="ECO:0007669"/>
    <property type="project" value="UniProtKB-KW"/>
</dbReference>
<feature type="region of interest" description="Disordered" evidence="1">
    <location>
        <begin position="53"/>
        <end position="288"/>
    </location>
</feature>
<dbReference type="STRING" id="633194.SAMN05421759_10421"/>
<dbReference type="RefSeq" id="WP_076447208.1">
    <property type="nucleotide sequence ID" value="NZ_FTOQ01000004.1"/>
</dbReference>
<dbReference type="AlphaFoldDB" id="A0A1N7M6M1"/>
<proteinExistence type="predicted"/>
<feature type="compositionally biased region" description="Low complexity" evidence="1">
    <location>
        <begin position="193"/>
        <end position="221"/>
    </location>
</feature>
<organism evidence="3 4">
    <name type="scientific">Roseivivax lentus</name>
    <dbReference type="NCBI Taxonomy" id="633194"/>
    <lineage>
        <taxon>Bacteria</taxon>
        <taxon>Pseudomonadati</taxon>
        <taxon>Pseudomonadota</taxon>
        <taxon>Alphaproteobacteria</taxon>
        <taxon>Rhodobacterales</taxon>
        <taxon>Roseobacteraceae</taxon>
        <taxon>Roseivivax</taxon>
    </lineage>
</organism>
<feature type="compositionally biased region" description="Low complexity" evidence="1">
    <location>
        <begin position="256"/>
        <end position="267"/>
    </location>
</feature>
<feature type="compositionally biased region" description="Low complexity" evidence="1">
    <location>
        <begin position="135"/>
        <end position="153"/>
    </location>
</feature>
<dbReference type="Gene3D" id="3.30.1150.10">
    <property type="match status" value="1"/>
</dbReference>
<dbReference type="OrthoDB" id="7161229at2"/>
<reference evidence="4" key="1">
    <citation type="submission" date="2017-01" db="EMBL/GenBank/DDBJ databases">
        <authorList>
            <person name="Varghese N."/>
            <person name="Submissions S."/>
        </authorList>
    </citation>
    <scope>NUCLEOTIDE SEQUENCE [LARGE SCALE GENOMIC DNA]</scope>
    <source>
        <strain evidence="4">DSM 29430</strain>
    </source>
</reference>
<name>A0A1N7M6M1_9RHOB</name>